<organism evidence="1 2">
    <name type="scientific">Legionella parisiensis</name>
    <dbReference type="NCBI Taxonomy" id="45071"/>
    <lineage>
        <taxon>Bacteria</taxon>
        <taxon>Pseudomonadati</taxon>
        <taxon>Pseudomonadota</taxon>
        <taxon>Gammaproteobacteria</taxon>
        <taxon>Legionellales</taxon>
        <taxon>Legionellaceae</taxon>
        <taxon>Legionella</taxon>
    </lineage>
</organism>
<dbReference type="PATRIC" id="fig|45071.6.peg.1176"/>
<evidence type="ECO:0000313" key="2">
    <source>
        <dbReference type="Proteomes" id="UP000095229"/>
    </source>
</evidence>
<proteinExistence type="predicted"/>
<reference evidence="1 2" key="1">
    <citation type="submission" date="2016-02" db="EMBL/GenBank/DDBJ databases">
        <title>Secondary metabolites in Legionella.</title>
        <authorList>
            <person name="Tobias N.J."/>
            <person name="Bode H.B."/>
        </authorList>
    </citation>
    <scope>NUCLEOTIDE SEQUENCE [LARGE SCALE GENOMIC DNA]</scope>
    <source>
        <strain evidence="1 2">DSM 19216</strain>
    </source>
</reference>
<dbReference type="STRING" id="45071.Lpar_1091"/>
<comment type="caution">
    <text evidence="1">The sequence shown here is derived from an EMBL/GenBank/DDBJ whole genome shotgun (WGS) entry which is preliminary data.</text>
</comment>
<gene>
    <name evidence="1" type="ORF">lpari_01018</name>
</gene>
<dbReference type="Proteomes" id="UP000095229">
    <property type="component" value="Unassembled WGS sequence"/>
</dbReference>
<name>A0A1E5JTX0_9GAMM</name>
<keyword evidence="2" id="KW-1185">Reference proteome</keyword>
<accession>A0A1E5JTX0</accession>
<evidence type="ECO:0000313" key="1">
    <source>
        <dbReference type="EMBL" id="OEH47994.1"/>
    </source>
</evidence>
<dbReference type="RefSeq" id="WP_058516981.1">
    <property type="nucleotide sequence ID" value="NZ_CAAAIE010000006.1"/>
</dbReference>
<protein>
    <submittedName>
        <fullName evidence="1">Uncharacterized protein</fullName>
    </submittedName>
</protein>
<dbReference type="OrthoDB" id="5647064at2"/>
<sequence>MPKKLINKLSFFGMNFEDVFTEENIFTRDLKKSALTKNPTPIPEIDLVYVLAARTTVLSQIADVELIQQNKRKEEEFDCVDDIHRLKLGIEIATQVCALRAGKKPEKLTENDYVIPIFYNGRKIHNEDLKKALRNPQQQQKIGLEPLPYYPARLFTISPLYHPRKNNIGQNTVAQAQSFRHYLEHHAHKHIAVVSSAFHLPRAARTFGLDSPQMDEALDLESELSPSHSLSDVQLFLYGVHKNEARNGIKMDLIGENDAMKNYSSGDNPSISRYLSRNVFFTNEDILAYKSFAQALFWSKHTKTVTQQITATEETHDTITSFGKS</sequence>
<dbReference type="EMBL" id="LSOG01000034">
    <property type="protein sequence ID" value="OEH47994.1"/>
    <property type="molecule type" value="Genomic_DNA"/>
</dbReference>
<dbReference type="AlphaFoldDB" id="A0A1E5JTX0"/>